<evidence type="ECO:0000313" key="4">
    <source>
        <dbReference type="Proteomes" id="UP000070054"/>
    </source>
</evidence>
<reference evidence="3 4" key="1">
    <citation type="submission" date="2014-02" db="EMBL/GenBank/DDBJ databases">
        <title>The genome sequence of Colletotrichum nymphaeae SA-01.</title>
        <authorList>
            <person name="Baroncelli R."/>
            <person name="Thon M.R."/>
        </authorList>
    </citation>
    <scope>NUCLEOTIDE SEQUENCE [LARGE SCALE GENOMIC DNA]</scope>
    <source>
        <strain evidence="3 4">SA-01</strain>
    </source>
</reference>
<name>A0A135RY22_9PEZI</name>
<protein>
    <submittedName>
        <fullName evidence="3">Uncharacterized protein</fullName>
    </submittedName>
</protein>
<comment type="caution">
    <text evidence="3">The sequence shown here is derived from an EMBL/GenBank/DDBJ whole genome shotgun (WGS) entry which is preliminary data.</text>
</comment>
<evidence type="ECO:0000256" key="1">
    <source>
        <dbReference type="SAM" id="MobiDB-lite"/>
    </source>
</evidence>
<feature type="region of interest" description="Disordered" evidence="1">
    <location>
        <begin position="38"/>
        <end position="67"/>
    </location>
</feature>
<sequence length="126" mass="13866">MFGGWPASTSLLLSVLVRVPAGTHCRAGDLSTLRQDTSNFSYSWRPQPDLDADETQDPDISKHGHSPRFIHADKYRDFASTTGRTPLSLIRETGGNNVPVARIPHKTAFFPPTSMLESDEDEPSGK</sequence>
<organism evidence="3 4">
    <name type="scientific">Colletotrichum nymphaeae SA-01</name>
    <dbReference type="NCBI Taxonomy" id="1460502"/>
    <lineage>
        <taxon>Eukaryota</taxon>
        <taxon>Fungi</taxon>
        <taxon>Dikarya</taxon>
        <taxon>Ascomycota</taxon>
        <taxon>Pezizomycotina</taxon>
        <taxon>Sordariomycetes</taxon>
        <taxon>Hypocreomycetidae</taxon>
        <taxon>Glomerellales</taxon>
        <taxon>Glomerellaceae</taxon>
        <taxon>Colletotrichum</taxon>
        <taxon>Colletotrichum acutatum species complex</taxon>
    </lineage>
</organism>
<dbReference type="EMBL" id="JEMN01001715">
    <property type="protein sequence ID" value="KXH28580.1"/>
    <property type="molecule type" value="Genomic_DNA"/>
</dbReference>
<proteinExistence type="predicted"/>
<feature type="signal peptide" evidence="2">
    <location>
        <begin position="1"/>
        <end position="25"/>
    </location>
</feature>
<gene>
    <name evidence="3" type="ORF">CNYM01_05670</name>
</gene>
<feature type="compositionally biased region" description="Acidic residues" evidence="1">
    <location>
        <begin position="117"/>
        <end position="126"/>
    </location>
</feature>
<dbReference type="AlphaFoldDB" id="A0A135RY22"/>
<evidence type="ECO:0000313" key="3">
    <source>
        <dbReference type="EMBL" id="KXH28580.1"/>
    </source>
</evidence>
<accession>A0A135RY22</accession>
<keyword evidence="4" id="KW-1185">Reference proteome</keyword>
<feature type="chain" id="PRO_5007801354" evidence="2">
    <location>
        <begin position="26"/>
        <end position="126"/>
    </location>
</feature>
<keyword evidence="2" id="KW-0732">Signal</keyword>
<evidence type="ECO:0000256" key="2">
    <source>
        <dbReference type="SAM" id="SignalP"/>
    </source>
</evidence>
<dbReference type="Proteomes" id="UP000070054">
    <property type="component" value="Unassembled WGS sequence"/>
</dbReference>
<feature type="region of interest" description="Disordered" evidence="1">
    <location>
        <begin position="86"/>
        <end position="126"/>
    </location>
</feature>